<dbReference type="EMBL" id="ADZX01000435">
    <property type="protein sequence ID" value="EFK96615.1"/>
    <property type="molecule type" value="Genomic_DNA"/>
</dbReference>
<dbReference type="GO" id="GO:0098797">
    <property type="term" value="C:plasma membrane protein complex"/>
    <property type="evidence" value="ECO:0007669"/>
    <property type="project" value="TreeGrafter"/>
</dbReference>
<reference evidence="8" key="2">
    <citation type="journal article" date="2011" name="Microb. Ecol.">
        <title>Taxonomic and Functional Metagenomic Profiling of the Microbial Community in the Anoxic Sediment of a Sub-saline Shallow Lake (Laguna de Carrizo, Central Spain).</title>
        <authorList>
            <person name="Ferrer M."/>
            <person name="Guazzaroni M.E."/>
            <person name="Richter M."/>
            <person name="Garcia-Salamanca A."/>
            <person name="Yarza P."/>
            <person name="Suarez-Suarez A."/>
            <person name="Solano J."/>
            <person name="Alcaide M."/>
            <person name="van Dillewijn P."/>
            <person name="Molina-Henares M.A."/>
            <person name="Lopez-Cortes N."/>
            <person name="Al-Ramahi Y."/>
            <person name="Guerrero C."/>
            <person name="Acosta A."/>
            <person name="de Eugenio L.I."/>
            <person name="Martinez V."/>
            <person name="Marques S."/>
            <person name="Rojo F."/>
            <person name="Santero E."/>
            <person name="Genilloud O."/>
            <person name="Perez-Perez J."/>
            <person name="Rossello-Mora R."/>
            <person name="Ramos J.L."/>
        </authorList>
    </citation>
    <scope>NUCLEOTIDE SEQUENCE</scope>
</reference>
<feature type="transmembrane region" description="Helical" evidence="6">
    <location>
        <begin position="208"/>
        <end position="234"/>
    </location>
</feature>
<dbReference type="PANTHER" id="PTHR30489:SF0">
    <property type="entry name" value="LIPOPROTEIN-RELEASING SYSTEM TRANSMEMBRANE PROTEIN LOLE"/>
    <property type="match status" value="1"/>
</dbReference>
<keyword evidence="4 6" id="KW-1133">Transmembrane helix</keyword>
<comment type="caution">
    <text evidence="8">The sequence shown here is derived from an EMBL/GenBank/DDBJ whole genome shotgun (WGS) entry which is preliminary data.</text>
</comment>
<feature type="non-terminal residue" evidence="8">
    <location>
        <position position="1"/>
    </location>
</feature>
<keyword evidence="3 6" id="KW-0812">Transmembrane</keyword>
<evidence type="ECO:0000256" key="4">
    <source>
        <dbReference type="ARBA" id="ARBA00022989"/>
    </source>
</evidence>
<dbReference type="PANTHER" id="PTHR30489">
    <property type="entry name" value="LIPOPROTEIN-RELEASING SYSTEM TRANSMEMBRANE PROTEIN LOLE"/>
    <property type="match status" value="1"/>
</dbReference>
<dbReference type="GO" id="GO:0044874">
    <property type="term" value="P:lipoprotein localization to outer membrane"/>
    <property type="evidence" value="ECO:0007669"/>
    <property type="project" value="TreeGrafter"/>
</dbReference>
<dbReference type="AlphaFoldDB" id="D9PIK1"/>
<evidence type="ECO:0000256" key="6">
    <source>
        <dbReference type="SAM" id="Phobius"/>
    </source>
</evidence>
<sequence>ETDTILRELQSFPELESYSVRFRGAGTLEANYKERRNLTAERDIASVQVTGIDPTLEDKFSNLSNTLVAGEYLDPSEEGYILIGAYYIEEYATQFGDIFDSLSNVKPGSTVRLTVGSVSKEFIVKGLIKSKVDDINLNTYIPEREFRRLFNRIDRNADLIAIRVLPGYDDLVVKEALLASGLGDYAKIQTYDEAKPKFITDIKNTFNILGTFIGSIGIVVASITIFIIIFINALSRRQQIGILKGIGIERTAIEIAYVLQAAFYALLGSALGALITYGFLVPYFEENPIEFPFSDGILVAPPDETFVRFVVLFIITLAAGLLPAWLIVKQNTLSSILGRK</sequence>
<proteinExistence type="predicted"/>
<accession>D9PIK1</accession>
<keyword evidence="5 6" id="KW-0472">Membrane</keyword>
<feature type="transmembrane region" description="Helical" evidence="6">
    <location>
        <begin position="306"/>
        <end position="328"/>
    </location>
</feature>
<feature type="domain" description="ABC3 transporter permease C-terminal" evidence="7">
    <location>
        <begin position="212"/>
        <end position="331"/>
    </location>
</feature>
<organism evidence="8">
    <name type="scientific">sediment metagenome</name>
    <dbReference type="NCBI Taxonomy" id="749907"/>
    <lineage>
        <taxon>unclassified sequences</taxon>
        <taxon>metagenomes</taxon>
        <taxon>ecological metagenomes</taxon>
    </lineage>
</organism>
<gene>
    <name evidence="8" type="ORF">LDC_1359</name>
</gene>
<dbReference type="InterPro" id="IPR051447">
    <property type="entry name" value="Lipoprotein-release_system"/>
</dbReference>
<evidence type="ECO:0000256" key="1">
    <source>
        <dbReference type="ARBA" id="ARBA00004651"/>
    </source>
</evidence>
<evidence type="ECO:0000313" key="8">
    <source>
        <dbReference type="EMBL" id="EFK96615.1"/>
    </source>
</evidence>
<evidence type="ECO:0000259" key="7">
    <source>
        <dbReference type="Pfam" id="PF02687"/>
    </source>
</evidence>
<reference evidence="8" key="1">
    <citation type="submission" date="2010-07" db="EMBL/GenBank/DDBJ databases">
        <authorList>
            <consortium name="CONSOLIDER consortium CSD2007-00005"/>
            <person name="Guazzaroni M.-E."/>
            <person name="Richter M."/>
            <person name="Garcia-Salamanca A."/>
            <person name="Yarza P."/>
            <person name="Ferrer M."/>
        </authorList>
    </citation>
    <scope>NUCLEOTIDE SEQUENCE</scope>
</reference>
<keyword evidence="2" id="KW-1003">Cell membrane</keyword>
<dbReference type="Pfam" id="PF02687">
    <property type="entry name" value="FtsX"/>
    <property type="match status" value="1"/>
</dbReference>
<evidence type="ECO:0000256" key="2">
    <source>
        <dbReference type="ARBA" id="ARBA00022475"/>
    </source>
</evidence>
<comment type="subcellular location">
    <subcellularLocation>
        <location evidence="1">Cell membrane</location>
        <topology evidence="1">Multi-pass membrane protein</topology>
    </subcellularLocation>
</comment>
<evidence type="ECO:0000256" key="3">
    <source>
        <dbReference type="ARBA" id="ARBA00022692"/>
    </source>
</evidence>
<protein>
    <submittedName>
        <fullName evidence="8">ABC transporter, permease protein</fullName>
    </submittedName>
</protein>
<name>D9PIK1_9ZZZZ</name>
<dbReference type="InterPro" id="IPR003838">
    <property type="entry name" value="ABC3_permease_C"/>
</dbReference>
<evidence type="ECO:0000256" key="5">
    <source>
        <dbReference type="ARBA" id="ARBA00023136"/>
    </source>
</evidence>
<feature type="transmembrane region" description="Helical" evidence="6">
    <location>
        <begin position="255"/>
        <end position="280"/>
    </location>
</feature>